<feature type="domain" description="Penicillin-binding protein dimerisation" evidence="6">
    <location>
        <begin position="257"/>
        <end position="426"/>
    </location>
</feature>
<dbReference type="Proteomes" id="UP000294508">
    <property type="component" value="Unassembled WGS sequence"/>
</dbReference>
<evidence type="ECO:0000256" key="3">
    <source>
        <dbReference type="ARBA" id="ARBA00023136"/>
    </source>
</evidence>
<evidence type="ECO:0000256" key="4">
    <source>
        <dbReference type="SAM" id="MobiDB-lite"/>
    </source>
</evidence>
<keyword evidence="7" id="KW-0131">Cell cycle</keyword>
<dbReference type="SUPFAM" id="SSF56601">
    <property type="entry name" value="beta-lactamase/transpeptidase-like"/>
    <property type="match status" value="1"/>
</dbReference>
<feature type="domain" description="Penicillin-binding protein transpeptidase" evidence="5">
    <location>
        <begin position="468"/>
        <end position="772"/>
    </location>
</feature>
<dbReference type="OrthoDB" id="9789078at2"/>
<evidence type="ECO:0000256" key="2">
    <source>
        <dbReference type="ARBA" id="ARBA00007171"/>
    </source>
</evidence>
<comment type="similarity">
    <text evidence="2">Belongs to the transpeptidase family.</text>
</comment>
<proteinExistence type="inferred from homology"/>
<sequence length="795" mass="84653">MTDRRGSEPPRKRGESGRSNPARKAQPRRSSATDSSRTTPQRPESTRERLLRKAQEEAAGASRRPEVGGEGRTQPGSGRGRPAASRKQAAGEGSGRRKQAAEGSKRAAAPRKQASGGKRPAPRKAAASRGATARAESAGAVRPRKAAAGQRPAPRRTSADGTARKGPAKKAPSKKAPSKKSPAKKRPQNRRPPRPKKRKPPRTLKLGRPTLRLRVTFGVMAFVLSLFAGRLVLLQGVDPDSYALAATKENTKPFDLHASRGAIVDRNGVPLSVSEDAVAITADPTQTKPVAQQLATILAPKLTSTTSAKLLAAMTGKGRFAYLARQVSPQTWNDIEAELKAKNSQIAQQNQGVPKDQQAPLLAGIYTEDDPIRSHPNGTIAANVVGVVGADGKGLSGLEYGMNDTLSGQDGKAMYEVDTKGNKIPNANHTVEEPKPGLTAQLTLDADLQWFAEKRIEQAVKQYKASSGTVITMDVKSGEIMAMANYPTFDPNKKFKSSDLNNPALERTYEPGSVQKVVTMAALADAGLIDLNTKIRVPGSIEVQRRTIKDHWSHGTLNLTIAGVIAKSSNVGTIIAAQQMRIPQFVKYLHDFGFGEPTGLNFPGESKGLMQPGDEWPELTRSNVAFGQGLSVNAVQMTAAVNAVANGGVYMPPKLVRNYVDANGTVTPNQAAAPRRVVSEKAAKEVATMMEAVTAKNGTAPQAAIDGYLVAGKTGTAQQVDPKTGRYGKWATSFAGFAPADNPRFVTYVVLHDPTGARGGGFQGGPVFRDVMSYALQKYVVPPTGAKQPDVPITW</sequence>
<gene>
    <name evidence="7" type="ORF">EV652_10141</name>
</gene>
<keyword evidence="3" id="KW-0472">Membrane</keyword>
<dbReference type="PANTHER" id="PTHR30627:SF1">
    <property type="entry name" value="PEPTIDOGLYCAN D,D-TRANSPEPTIDASE FTSI"/>
    <property type="match status" value="1"/>
</dbReference>
<evidence type="ECO:0000313" key="8">
    <source>
        <dbReference type="Proteomes" id="UP000294508"/>
    </source>
</evidence>
<keyword evidence="8" id="KW-1185">Reference proteome</keyword>
<dbReference type="Gene3D" id="3.40.710.10">
    <property type="entry name" value="DD-peptidase/beta-lactamase superfamily"/>
    <property type="match status" value="1"/>
</dbReference>
<feature type="compositionally biased region" description="Basic residues" evidence="4">
    <location>
        <begin position="166"/>
        <end position="202"/>
    </location>
</feature>
<feature type="region of interest" description="Disordered" evidence="4">
    <location>
        <begin position="1"/>
        <end position="207"/>
    </location>
</feature>
<dbReference type="InterPro" id="IPR001460">
    <property type="entry name" value="PCN-bd_Tpept"/>
</dbReference>
<feature type="compositionally biased region" description="Basic and acidic residues" evidence="4">
    <location>
        <begin position="1"/>
        <end position="16"/>
    </location>
</feature>
<protein>
    <submittedName>
        <fullName evidence="7">Cell division protein FtsI (Penicillin-binding protein 3)</fullName>
    </submittedName>
</protein>
<feature type="compositionally biased region" description="Basic and acidic residues" evidence="4">
    <location>
        <begin position="44"/>
        <end position="56"/>
    </location>
</feature>
<dbReference type="InterPro" id="IPR036138">
    <property type="entry name" value="PBP_dimer_sf"/>
</dbReference>
<dbReference type="Gene3D" id="3.90.1310.10">
    <property type="entry name" value="Penicillin-binding protein 2a (Domain 2)"/>
    <property type="match status" value="1"/>
</dbReference>
<keyword evidence="7" id="KW-0132">Cell division</keyword>
<evidence type="ECO:0000259" key="5">
    <source>
        <dbReference type="Pfam" id="PF00905"/>
    </source>
</evidence>
<dbReference type="InterPro" id="IPR050515">
    <property type="entry name" value="Beta-lactam/transpept"/>
</dbReference>
<dbReference type="SUPFAM" id="SSF56519">
    <property type="entry name" value="Penicillin binding protein dimerisation domain"/>
    <property type="match status" value="1"/>
</dbReference>
<dbReference type="Gene3D" id="3.30.450.330">
    <property type="match status" value="1"/>
</dbReference>
<accession>A0A4R2HUN2</accession>
<dbReference type="GO" id="GO:0071555">
    <property type="term" value="P:cell wall organization"/>
    <property type="evidence" value="ECO:0007669"/>
    <property type="project" value="TreeGrafter"/>
</dbReference>
<name>A0A4R2HUN2_9ACTN</name>
<evidence type="ECO:0000256" key="1">
    <source>
        <dbReference type="ARBA" id="ARBA00004370"/>
    </source>
</evidence>
<dbReference type="EMBL" id="SLWN01000001">
    <property type="protein sequence ID" value="TCO35163.1"/>
    <property type="molecule type" value="Genomic_DNA"/>
</dbReference>
<dbReference type="Pfam" id="PF00905">
    <property type="entry name" value="Transpeptidase"/>
    <property type="match status" value="1"/>
</dbReference>
<dbReference type="InterPro" id="IPR012338">
    <property type="entry name" value="Beta-lactam/transpept-like"/>
</dbReference>
<organism evidence="7 8">
    <name type="scientific">Kribbella steppae</name>
    <dbReference type="NCBI Taxonomy" id="2512223"/>
    <lineage>
        <taxon>Bacteria</taxon>
        <taxon>Bacillati</taxon>
        <taxon>Actinomycetota</taxon>
        <taxon>Actinomycetes</taxon>
        <taxon>Propionibacteriales</taxon>
        <taxon>Kribbellaceae</taxon>
        <taxon>Kribbella</taxon>
    </lineage>
</organism>
<dbReference type="InterPro" id="IPR005311">
    <property type="entry name" value="PBP_dimer"/>
</dbReference>
<comment type="caution">
    <text evidence="7">The sequence shown here is derived from an EMBL/GenBank/DDBJ whole genome shotgun (WGS) entry which is preliminary data.</text>
</comment>
<dbReference type="GO" id="GO:0008658">
    <property type="term" value="F:penicillin binding"/>
    <property type="evidence" value="ECO:0007669"/>
    <property type="project" value="InterPro"/>
</dbReference>
<evidence type="ECO:0000259" key="6">
    <source>
        <dbReference type="Pfam" id="PF03717"/>
    </source>
</evidence>
<comment type="subcellular location">
    <subcellularLocation>
        <location evidence="1">Membrane</location>
    </subcellularLocation>
</comment>
<dbReference type="AlphaFoldDB" id="A0A4R2HUN2"/>
<reference evidence="7 8" key="1">
    <citation type="journal article" date="2015" name="Stand. Genomic Sci.">
        <title>Genomic Encyclopedia of Bacterial and Archaeal Type Strains, Phase III: the genomes of soil and plant-associated and newly described type strains.</title>
        <authorList>
            <person name="Whitman W.B."/>
            <person name="Woyke T."/>
            <person name="Klenk H.P."/>
            <person name="Zhou Y."/>
            <person name="Lilburn T.G."/>
            <person name="Beck B.J."/>
            <person name="De Vos P."/>
            <person name="Vandamme P."/>
            <person name="Eisen J.A."/>
            <person name="Garrity G."/>
            <person name="Hugenholtz P."/>
            <person name="Kyrpides N.C."/>
        </authorList>
    </citation>
    <scope>NUCLEOTIDE SEQUENCE [LARGE SCALE GENOMIC DNA]</scope>
    <source>
        <strain evidence="7 8">VKM Ac-2572</strain>
    </source>
</reference>
<feature type="compositionally biased region" description="Low complexity" evidence="4">
    <location>
        <begin position="116"/>
        <end position="140"/>
    </location>
</feature>
<dbReference type="GO" id="GO:0051301">
    <property type="term" value="P:cell division"/>
    <property type="evidence" value="ECO:0007669"/>
    <property type="project" value="UniProtKB-KW"/>
</dbReference>
<feature type="compositionally biased region" description="Low complexity" evidence="4">
    <location>
        <begin position="28"/>
        <end position="39"/>
    </location>
</feature>
<dbReference type="Pfam" id="PF03717">
    <property type="entry name" value="PBP_dimer"/>
    <property type="match status" value="1"/>
</dbReference>
<dbReference type="PANTHER" id="PTHR30627">
    <property type="entry name" value="PEPTIDOGLYCAN D,D-TRANSPEPTIDASE"/>
    <property type="match status" value="1"/>
</dbReference>
<evidence type="ECO:0000313" key="7">
    <source>
        <dbReference type="EMBL" id="TCO35163.1"/>
    </source>
</evidence>
<dbReference type="GO" id="GO:0005886">
    <property type="term" value="C:plasma membrane"/>
    <property type="evidence" value="ECO:0007669"/>
    <property type="project" value="TreeGrafter"/>
</dbReference>